<dbReference type="Proteomes" id="UP001203945">
    <property type="component" value="Unassembled WGS sequence"/>
</dbReference>
<evidence type="ECO:0000256" key="3">
    <source>
        <dbReference type="ARBA" id="ARBA00022475"/>
    </source>
</evidence>
<dbReference type="Pfam" id="PF04143">
    <property type="entry name" value="Sulf_transp"/>
    <property type="match status" value="1"/>
</dbReference>
<dbReference type="PANTHER" id="PTHR30574">
    <property type="entry name" value="INNER MEMBRANE PROTEIN YEDE"/>
    <property type="match status" value="1"/>
</dbReference>
<keyword evidence="6 9" id="KW-1133">Transmembrane helix</keyword>
<gene>
    <name evidence="10" type="ORF">MLD63_13160</name>
</gene>
<evidence type="ECO:0000256" key="2">
    <source>
        <dbReference type="ARBA" id="ARBA00022448"/>
    </source>
</evidence>
<evidence type="ECO:0000313" key="11">
    <source>
        <dbReference type="Proteomes" id="UP001203945"/>
    </source>
</evidence>
<evidence type="ECO:0000256" key="4">
    <source>
        <dbReference type="ARBA" id="ARBA00022519"/>
    </source>
</evidence>
<comment type="similarity">
    <text evidence="8">Belongs to the TsuA/YedE (TC 9.B.102) family.</text>
</comment>
<dbReference type="RefSeq" id="WP_255330369.1">
    <property type="nucleotide sequence ID" value="NZ_JAKZEU010000004.1"/>
</dbReference>
<keyword evidence="7 9" id="KW-0472">Membrane</keyword>
<keyword evidence="2" id="KW-0813">Transport</keyword>
<feature type="transmembrane region" description="Helical" evidence="9">
    <location>
        <begin position="298"/>
        <end position="319"/>
    </location>
</feature>
<evidence type="ECO:0000313" key="10">
    <source>
        <dbReference type="EMBL" id="MCQ0971370.1"/>
    </source>
</evidence>
<keyword evidence="5 9" id="KW-0812">Transmembrane</keyword>
<keyword evidence="11" id="KW-1185">Reference proteome</keyword>
<feature type="transmembrane region" description="Helical" evidence="9">
    <location>
        <begin position="167"/>
        <end position="193"/>
    </location>
</feature>
<feature type="transmembrane region" description="Helical" evidence="9">
    <location>
        <begin position="205"/>
        <end position="223"/>
    </location>
</feature>
<feature type="transmembrane region" description="Helical" evidence="9">
    <location>
        <begin position="325"/>
        <end position="345"/>
    </location>
</feature>
<comment type="subcellular location">
    <subcellularLocation>
        <location evidence="1">Cell inner membrane</location>
        <topology evidence="1">Multi-pass membrane protein</topology>
    </subcellularLocation>
</comment>
<feature type="transmembrane region" description="Helical" evidence="9">
    <location>
        <begin position="90"/>
        <end position="109"/>
    </location>
</feature>
<dbReference type="InterPro" id="IPR007272">
    <property type="entry name" value="Sulf_transp_TsuA/YedE"/>
</dbReference>
<feature type="transmembrane region" description="Helical" evidence="9">
    <location>
        <begin position="20"/>
        <end position="43"/>
    </location>
</feature>
<keyword evidence="4" id="KW-0997">Cell inner membrane</keyword>
<comment type="caution">
    <text evidence="10">The sequence shown here is derived from an EMBL/GenBank/DDBJ whole genome shotgun (WGS) entry which is preliminary data.</text>
</comment>
<evidence type="ECO:0000256" key="9">
    <source>
        <dbReference type="SAM" id="Phobius"/>
    </source>
</evidence>
<organism evidence="10 11">
    <name type="scientific">Paracoccus albicereus</name>
    <dbReference type="NCBI Taxonomy" id="2922394"/>
    <lineage>
        <taxon>Bacteria</taxon>
        <taxon>Pseudomonadati</taxon>
        <taxon>Pseudomonadota</taxon>
        <taxon>Alphaproteobacteria</taxon>
        <taxon>Rhodobacterales</taxon>
        <taxon>Paracoccaceae</taxon>
        <taxon>Paracoccus</taxon>
    </lineage>
</organism>
<reference evidence="10 11" key="1">
    <citation type="submission" date="2022-03" db="EMBL/GenBank/DDBJ databases">
        <authorList>
            <person name="He Y."/>
        </authorList>
    </citation>
    <scope>NUCLEOTIDE SEQUENCE [LARGE SCALE GENOMIC DNA]</scope>
    <source>
        <strain evidence="10 11">TK19116</strain>
    </source>
</reference>
<keyword evidence="3" id="KW-1003">Cell membrane</keyword>
<feature type="transmembrane region" description="Helical" evidence="9">
    <location>
        <begin position="55"/>
        <end position="78"/>
    </location>
</feature>
<evidence type="ECO:0000256" key="6">
    <source>
        <dbReference type="ARBA" id="ARBA00022989"/>
    </source>
</evidence>
<evidence type="ECO:0000256" key="8">
    <source>
        <dbReference type="ARBA" id="ARBA00035655"/>
    </source>
</evidence>
<evidence type="ECO:0000256" key="7">
    <source>
        <dbReference type="ARBA" id="ARBA00023136"/>
    </source>
</evidence>
<proteinExistence type="inferred from homology"/>
<feature type="transmembrane region" description="Helical" evidence="9">
    <location>
        <begin position="130"/>
        <end position="147"/>
    </location>
</feature>
<feature type="transmembrane region" description="Helical" evidence="9">
    <location>
        <begin position="254"/>
        <end position="277"/>
    </location>
</feature>
<accession>A0ABT1MSS3</accession>
<protein>
    <submittedName>
        <fullName evidence="10">YeeE/YedE family protein</fullName>
    </submittedName>
</protein>
<dbReference type="EMBL" id="JAKZEU010000004">
    <property type="protein sequence ID" value="MCQ0971370.1"/>
    <property type="molecule type" value="Genomic_DNA"/>
</dbReference>
<sequence>MIDLAGWAERLGDLNLDLLFGVLTGLLLGFAGQRSTFCLRSAMVELSRGQARRRFAIWLLAFGAAILAVQAAALAGWFDSDAAQLMRQPGTLSGAAIGGLVFGVGMVMARGCSGRLLILASTGNLRSVTAGLIFALTVQATMFGTLAPARRLLAGLWTTGVEGNVDLLAATATGPLGGAILGVALIALAAFLARRHEVSVTTGTWALLTGVAAAVGWITTYALSQVAFEPITVESATFAAPSANLLMTLLSADAVRSFSLGLIPAVVVGAFLGALVGRELKWEGYGSAAQMLRSMSGGALMGFGGTLAGGCAIGAALSGTAIFTASAWLALLCFFLGAWAGDWIFDRRAAETHQQVRVQR</sequence>
<evidence type="ECO:0000256" key="1">
    <source>
        <dbReference type="ARBA" id="ARBA00004429"/>
    </source>
</evidence>
<name>A0ABT1MSS3_9RHOB</name>
<dbReference type="PANTHER" id="PTHR30574:SF1">
    <property type="entry name" value="SULPHUR TRANSPORT DOMAIN-CONTAINING PROTEIN"/>
    <property type="match status" value="1"/>
</dbReference>
<evidence type="ECO:0000256" key="5">
    <source>
        <dbReference type="ARBA" id="ARBA00022692"/>
    </source>
</evidence>